<dbReference type="PANTHER" id="PTHR30606">
    <property type="entry name" value="LIPID A BIOSYNTHESIS LAUROYL ACYLTRANSFERASE"/>
    <property type="match status" value="1"/>
</dbReference>
<comment type="subcellular location">
    <subcellularLocation>
        <location evidence="1">Cell inner membrane</location>
    </subcellularLocation>
</comment>
<evidence type="ECO:0000313" key="7">
    <source>
        <dbReference type="EMBL" id="MDR6289926.1"/>
    </source>
</evidence>
<evidence type="ECO:0000256" key="4">
    <source>
        <dbReference type="ARBA" id="ARBA00022679"/>
    </source>
</evidence>
<dbReference type="EC" id="2.3.1.241" evidence="7"/>
<evidence type="ECO:0000313" key="8">
    <source>
        <dbReference type="Proteomes" id="UP001262410"/>
    </source>
</evidence>
<reference evidence="7 8" key="1">
    <citation type="submission" date="2023-07" db="EMBL/GenBank/DDBJ databases">
        <title>Sorghum-associated microbial communities from plants grown in Nebraska, USA.</title>
        <authorList>
            <person name="Schachtman D."/>
        </authorList>
    </citation>
    <scope>NUCLEOTIDE SEQUENCE [LARGE SCALE GENOMIC DNA]</scope>
    <source>
        <strain evidence="7 8">584</strain>
    </source>
</reference>
<proteinExistence type="predicted"/>
<dbReference type="Proteomes" id="UP001262410">
    <property type="component" value="Unassembled WGS sequence"/>
</dbReference>
<keyword evidence="8" id="KW-1185">Reference proteome</keyword>
<protein>
    <submittedName>
        <fullName evidence="7">KDO2-lipid IV(A) lauroyltransferase</fullName>
        <ecNumber evidence="7">2.3.1.241</ecNumber>
    </submittedName>
</protein>
<dbReference type="PIRSF" id="PIRSF026649">
    <property type="entry name" value="MsbB"/>
    <property type="match status" value="1"/>
</dbReference>
<accession>A0ABU1JMT5</accession>
<organism evidence="7 8">
    <name type="scientific">Inquilinus ginsengisoli</name>
    <dbReference type="NCBI Taxonomy" id="363840"/>
    <lineage>
        <taxon>Bacteria</taxon>
        <taxon>Pseudomonadati</taxon>
        <taxon>Pseudomonadota</taxon>
        <taxon>Alphaproteobacteria</taxon>
        <taxon>Rhodospirillales</taxon>
        <taxon>Rhodospirillaceae</taxon>
        <taxon>Inquilinus</taxon>
    </lineage>
</organism>
<dbReference type="InterPro" id="IPR004960">
    <property type="entry name" value="LipA_acyltrans"/>
</dbReference>
<dbReference type="GO" id="GO:0008913">
    <property type="term" value="F:Kdo2-lipid IVA acyltransferase activity"/>
    <property type="evidence" value="ECO:0007669"/>
    <property type="project" value="UniProtKB-EC"/>
</dbReference>
<dbReference type="EMBL" id="JAVDPW010000004">
    <property type="protein sequence ID" value="MDR6289926.1"/>
    <property type="molecule type" value="Genomic_DNA"/>
</dbReference>
<dbReference type="RefSeq" id="WP_309794297.1">
    <property type="nucleotide sequence ID" value="NZ_JAVDPW010000004.1"/>
</dbReference>
<evidence type="ECO:0000256" key="6">
    <source>
        <dbReference type="ARBA" id="ARBA00023315"/>
    </source>
</evidence>
<dbReference type="PANTHER" id="PTHR30606:SF9">
    <property type="entry name" value="LIPID A BIOSYNTHESIS LAUROYLTRANSFERASE"/>
    <property type="match status" value="1"/>
</dbReference>
<evidence type="ECO:0000256" key="1">
    <source>
        <dbReference type="ARBA" id="ARBA00004533"/>
    </source>
</evidence>
<comment type="caution">
    <text evidence="7">The sequence shown here is derived from an EMBL/GenBank/DDBJ whole genome shotgun (WGS) entry which is preliminary data.</text>
</comment>
<evidence type="ECO:0000256" key="5">
    <source>
        <dbReference type="ARBA" id="ARBA00023136"/>
    </source>
</evidence>
<gene>
    <name evidence="7" type="ORF">E9232_002447</name>
</gene>
<dbReference type="Pfam" id="PF03279">
    <property type="entry name" value="Lip_A_acyltrans"/>
    <property type="match status" value="1"/>
</dbReference>
<keyword evidence="6 7" id="KW-0012">Acyltransferase</keyword>
<evidence type="ECO:0000256" key="3">
    <source>
        <dbReference type="ARBA" id="ARBA00022519"/>
    </source>
</evidence>
<evidence type="ECO:0000256" key="2">
    <source>
        <dbReference type="ARBA" id="ARBA00022475"/>
    </source>
</evidence>
<keyword evidence="3" id="KW-0997">Cell inner membrane</keyword>
<name>A0ABU1JMT5_9PROT</name>
<keyword evidence="2" id="KW-1003">Cell membrane</keyword>
<keyword evidence="5" id="KW-0472">Membrane</keyword>
<sequence length="337" mass="37628">MPFPLLHSLNRQKRKAPAWPVLRRRILDLAVATPVYLLFAIFRLLPIGAASALGGWIGRSIGPGTGASRHADANLRLVLPDLSAADRLRIVTGMWDNLGRMVGEFPHLAALRRREARAPKRIRVEGFEHLEAARAGGRAVVFAVAHFGNWEISPIAAANLGLSLTAFYRPLRNRLIDALLRRIRESLGTRLLEKRMEGNGAKQALSILREGGVLGMLVDQRYTGGLAVPFFGRDALTSPAAVALAYHVRCDVLPVRFERRGGAYFDVVFEAPLPLARTGDRAADIEAGTRALNQRVEAWVRTKPEQWLWLHKRWYHPPPRKPKYRNLQREQALPPTG</sequence>
<keyword evidence="4 7" id="KW-0808">Transferase</keyword>
<dbReference type="CDD" id="cd07984">
    <property type="entry name" value="LPLAT_LABLAT-like"/>
    <property type="match status" value="1"/>
</dbReference>